<reference evidence="2 3" key="1">
    <citation type="submission" date="2020-01" db="EMBL/GenBank/DDBJ databases">
        <title>Genome sequence of Arachis hypogaea, cultivar Shitouqi.</title>
        <authorList>
            <person name="Zhuang W."/>
            <person name="Chen H."/>
            <person name="Varshney R."/>
            <person name="Wang D."/>
            <person name="Ming R."/>
        </authorList>
    </citation>
    <scope>NUCLEOTIDE SEQUENCE [LARGE SCALE GENOMIC DNA]</scope>
    <source>
        <tissue evidence="2">Young leaf</tissue>
    </source>
</reference>
<protein>
    <submittedName>
        <fullName evidence="2">Uncharacterized protein</fullName>
    </submittedName>
</protein>
<dbReference type="AlphaFoldDB" id="A0A6B9V971"/>
<dbReference type="EMBL" id="CP031001">
    <property type="protein sequence ID" value="QHN76772.1"/>
    <property type="molecule type" value="Genomic_DNA"/>
</dbReference>
<evidence type="ECO:0000313" key="2">
    <source>
        <dbReference type="EMBL" id="QHN76772.1"/>
    </source>
</evidence>
<evidence type="ECO:0000313" key="3">
    <source>
        <dbReference type="Proteomes" id="UP000464620"/>
    </source>
</evidence>
<gene>
    <name evidence="2" type="ORF">DS421_19g646870</name>
</gene>
<evidence type="ECO:0000256" key="1">
    <source>
        <dbReference type="SAM" id="MobiDB-lite"/>
    </source>
</evidence>
<name>A0A6B9V971_ARAHY</name>
<feature type="region of interest" description="Disordered" evidence="1">
    <location>
        <begin position="30"/>
        <end position="53"/>
    </location>
</feature>
<sequence>MTMVAVTPVDVVALSSFSDLLHALFLPDQRQRQRQTQSMAVTDATEPAATRRDDAIVATSPHVASAVSLPLFFPSSSSDGGVCNVSVCEFWRDRGWWLGEKGEG</sequence>
<accession>A0A6B9V971</accession>
<dbReference type="Proteomes" id="UP000464620">
    <property type="component" value="Chromosome B09"/>
</dbReference>
<organism evidence="2 3">
    <name type="scientific">Arachis hypogaea</name>
    <name type="common">Peanut</name>
    <dbReference type="NCBI Taxonomy" id="3818"/>
    <lineage>
        <taxon>Eukaryota</taxon>
        <taxon>Viridiplantae</taxon>
        <taxon>Streptophyta</taxon>
        <taxon>Embryophyta</taxon>
        <taxon>Tracheophyta</taxon>
        <taxon>Spermatophyta</taxon>
        <taxon>Magnoliopsida</taxon>
        <taxon>eudicotyledons</taxon>
        <taxon>Gunneridae</taxon>
        <taxon>Pentapetalae</taxon>
        <taxon>rosids</taxon>
        <taxon>fabids</taxon>
        <taxon>Fabales</taxon>
        <taxon>Fabaceae</taxon>
        <taxon>Papilionoideae</taxon>
        <taxon>50 kb inversion clade</taxon>
        <taxon>dalbergioids sensu lato</taxon>
        <taxon>Dalbergieae</taxon>
        <taxon>Pterocarpus clade</taxon>
        <taxon>Arachis</taxon>
    </lineage>
</organism>
<proteinExistence type="predicted"/>